<keyword evidence="1" id="KW-0472">Membrane</keyword>
<dbReference type="eggNOG" id="arCOG07128">
    <property type="taxonomic scope" value="Archaea"/>
</dbReference>
<keyword evidence="3" id="KW-1185">Reference proteome</keyword>
<protein>
    <submittedName>
        <fullName evidence="2">Uncharacterized protein</fullName>
    </submittedName>
</protein>
<proteinExistence type="predicted"/>
<evidence type="ECO:0000313" key="2">
    <source>
        <dbReference type="EMBL" id="AIF70387.1"/>
    </source>
</evidence>
<reference evidence="3" key="1">
    <citation type="submission" date="2013-06" db="EMBL/GenBank/DDBJ databases">
        <title>Complete Genome Sequence of Hyperthermophilic Palaeococcus pacificus DY20341T, Isolated from a Deep-Sea Hydrothermal Sediments.</title>
        <authorList>
            <person name="Zeng X."/>
            <person name="Shao Z."/>
        </authorList>
    </citation>
    <scope>NUCLEOTIDE SEQUENCE [LARGE SCALE GENOMIC DNA]</scope>
    <source>
        <strain evidence="3">DY20341</strain>
    </source>
</reference>
<dbReference type="RefSeq" id="WP_048165840.1">
    <property type="nucleotide sequence ID" value="NZ_CP006019.1"/>
</dbReference>
<feature type="transmembrane region" description="Helical" evidence="1">
    <location>
        <begin position="335"/>
        <end position="352"/>
    </location>
</feature>
<accession>A0A075LWG4</accession>
<keyword evidence="1" id="KW-0812">Transmembrane</keyword>
<keyword evidence="1" id="KW-1133">Transmembrane helix</keyword>
<dbReference type="HOGENOM" id="CLU_755713_0_0_2"/>
<dbReference type="OrthoDB" id="97597at2157"/>
<name>A0A075LWG4_9EURY</name>
<dbReference type="AlphaFoldDB" id="A0A075LWG4"/>
<gene>
    <name evidence="2" type="ORF">PAP_10065</name>
</gene>
<dbReference type="EMBL" id="CP006019">
    <property type="protein sequence ID" value="AIF70387.1"/>
    <property type="molecule type" value="Genomic_DNA"/>
</dbReference>
<dbReference type="KEGG" id="ppac:PAP_10065"/>
<reference evidence="2 3" key="2">
    <citation type="journal article" date="2015" name="Genome Announc.">
        <title>Complete Genome Sequence of Hyperthermophilic Piezophilic Archaeon Palaeococcus pacificus DY20341T, Isolated from Deep-Sea Hydrothermal Sediments.</title>
        <authorList>
            <person name="Zeng X."/>
            <person name="Jebbar M."/>
            <person name="Shao Z."/>
        </authorList>
    </citation>
    <scope>NUCLEOTIDE SEQUENCE [LARGE SCALE GENOMIC DNA]</scope>
    <source>
        <strain evidence="2 3">DY20341</strain>
    </source>
</reference>
<dbReference type="GeneID" id="24843104"/>
<evidence type="ECO:0000313" key="3">
    <source>
        <dbReference type="Proteomes" id="UP000027981"/>
    </source>
</evidence>
<dbReference type="Proteomes" id="UP000027981">
    <property type="component" value="Chromosome"/>
</dbReference>
<evidence type="ECO:0000256" key="1">
    <source>
        <dbReference type="SAM" id="Phobius"/>
    </source>
</evidence>
<sequence>MGKTKKFLTLLLFLSIVMQSALATPYWLKPGVYASYKACSAEALEGDIKYGNEVIIREENETTHLLSPCIYFKWTVLDIKGDKAVLGILLRSENSSRIVERKVSAEEGRKLLEKYQRMYDYSGEMCVNKFVNDTLITMCKNVYREKGPKGELLIGVDEGYAYIMNTTHTGKDHSWSGVVEVDLKTGELLINGTPVGVNFLFSDNPAELKGKEIMEGVTFEETRELNMTVMTYYRDFVPPISFTKSEKIDTGGGWAIDAVAFDGTSGLAITIYMPVSPLWEALGIEEVYSADTLLQRSKSEKSSDRTVLVGFLLEDTNAELIKPEALEEGSISKKALALLLGAFAAFLVVWRWKR</sequence>
<organism evidence="2 3">
    <name type="scientific">Palaeococcus pacificus DY20341</name>
    <dbReference type="NCBI Taxonomy" id="1343739"/>
    <lineage>
        <taxon>Archaea</taxon>
        <taxon>Methanobacteriati</taxon>
        <taxon>Methanobacteriota</taxon>
        <taxon>Thermococci</taxon>
        <taxon>Thermococcales</taxon>
        <taxon>Thermococcaceae</taxon>
        <taxon>Palaeococcus</taxon>
    </lineage>
</organism>